<protein>
    <submittedName>
        <fullName evidence="1">Uncharacterized protein</fullName>
    </submittedName>
</protein>
<name>A0A1H4LTI1_9NOCA</name>
<keyword evidence="2" id="KW-1185">Reference proteome</keyword>
<dbReference type="AlphaFoldDB" id="A0A1H4LTI1"/>
<reference evidence="2" key="1">
    <citation type="submission" date="2016-10" db="EMBL/GenBank/DDBJ databases">
        <authorList>
            <person name="Varghese N."/>
            <person name="Submissions S."/>
        </authorList>
    </citation>
    <scope>NUCLEOTIDE SEQUENCE [LARGE SCALE GENOMIC DNA]</scope>
    <source>
        <strain evidence="2">DSM 44498</strain>
    </source>
</reference>
<accession>A0A1H4LTI1</accession>
<evidence type="ECO:0000313" key="1">
    <source>
        <dbReference type="EMBL" id="SEB73575.1"/>
    </source>
</evidence>
<dbReference type="Proteomes" id="UP000183561">
    <property type="component" value="Unassembled WGS sequence"/>
</dbReference>
<organism evidence="1 2">
    <name type="scientific">Rhodococcus koreensis</name>
    <dbReference type="NCBI Taxonomy" id="99653"/>
    <lineage>
        <taxon>Bacteria</taxon>
        <taxon>Bacillati</taxon>
        <taxon>Actinomycetota</taxon>
        <taxon>Actinomycetes</taxon>
        <taxon>Mycobacteriales</taxon>
        <taxon>Nocardiaceae</taxon>
        <taxon>Rhodococcus</taxon>
    </lineage>
</organism>
<gene>
    <name evidence="1" type="ORF">SAMN04490239_1444</name>
</gene>
<dbReference type="EMBL" id="FNSV01000005">
    <property type="protein sequence ID" value="SEB73575.1"/>
    <property type="molecule type" value="Genomic_DNA"/>
</dbReference>
<evidence type="ECO:0000313" key="2">
    <source>
        <dbReference type="Proteomes" id="UP000183561"/>
    </source>
</evidence>
<sequence>MPPNDRLRVIPSGCATVCENSNWHALCLAENRRKWAPGWVGDHQITDPTGAHNLIIADFVVPGGTWLRGVLVVGHRRRVGAPRIAIACTGGTAGRGRRPEKNAAVDSGCHPVHRARWYRVAGNRRWSSGQPGRCTRSSPAKYLCTKLTQKLIAMVCRSGFRRTPSALHRTPESTRSSAACGTRSALSTMRENSISSRHLTDLRAARTMPGSCPRCFRASPKRPTVRIGPVQVGVAVTRWWGDPSTPHRCTHGRTTR</sequence>
<proteinExistence type="predicted"/>